<evidence type="ECO:0000256" key="1">
    <source>
        <dbReference type="SAM" id="MobiDB-lite"/>
    </source>
</evidence>
<feature type="compositionally biased region" description="Basic and acidic residues" evidence="1">
    <location>
        <begin position="1"/>
        <end position="12"/>
    </location>
</feature>
<feature type="compositionally biased region" description="Polar residues" evidence="1">
    <location>
        <begin position="18"/>
        <end position="27"/>
    </location>
</feature>
<dbReference type="AlphaFoldDB" id="A0AAN6N2A2"/>
<protein>
    <submittedName>
        <fullName evidence="2">Uncharacterized protein</fullName>
    </submittedName>
</protein>
<evidence type="ECO:0000313" key="3">
    <source>
        <dbReference type="Proteomes" id="UP001303473"/>
    </source>
</evidence>
<evidence type="ECO:0000313" key="2">
    <source>
        <dbReference type="EMBL" id="KAK3937470.1"/>
    </source>
</evidence>
<organism evidence="2 3">
    <name type="scientific">Diplogelasinospora grovesii</name>
    <dbReference type="NCBI Taxonomy" id="303347"/>
    <lineage>
        <taxon>Eukaryota</taxon>
        <taxon>Fungi</taxon>
        <taxon>Dikarya</taxon>
        <taxon>Ascomycota</taxon>
        <taxon>Pezizomycotina</taxon>
        <taxon>Sordariomycetes</taxon>
        <taxon>Sordariomycetidae</taxon>
        <taxon>Sordariales</taxon>
        <taxon>Diplogelasinosporaceae</taxon>
        <taxon>Diplogelasinospora</taxon>
    </lineage>
</organism>
<dbReference type="Proteomes" id="UP001303473">
    <property type="component" value="Unassembled WGS sequence"/>
</dbReference>
<reference evidence="3" key="1">
    <citation type="journal article" date="2023" name="Mol. Phylogenet. Evol.">
        <title>Genome-scale phylogeny and comparative genomics of the fungal order Sordariales.</title>
        <authorList>
            <person name="Hensen N."/>
            <person name="Bonometti L."/>
            <person name="Westerberg I."/>
            <person name="Brannstrom I.O."/>
            <person name="Guillou S."/>
            <person name="Cros-Aarteil S."/>
            <person name="Calhoun S."/>
            <person name="Haridas S."/>
            <person name="Kuo A."/>
            <person name="Mondo S."/>
            <person name="Pangilinan J."/>
            <person name="Riley R."/>
            <person name="LaButti K."/>
            <person name="Andreopoulos B."/>
            <person name="Lipzen A."/>
            <person name="Chen C."/>
            <person name="Yan M."/>
            <person name="Daum C."/>
            <person name="Ng V."/>
            <person name="Clum A."/>
            <person name="Steindorff A."/>
            <person name="Ohm R.A."/>
            <person name="Martin F."/>
            <person name="Silar P."/>
            <person name="Natvig D.O."/>
            <person name="Lalanne C."/>
            <person name="Gautier V."/>
            <person name="Ament-Velasquez S.L."/>
            <person name="Kruys A."/>
            <person name="Hutchinson M.I."/>
            <person name="Powell A.J."/>
            <person name="Barry K."/>
            <person name="Miller A.N."/>
            <person name="Grigoriev I.V."/>
            <person name="Debuchy R."/>
            <person name="Gladieux P."/>
            <person name="Hiltunen Thoren M."/>
            <person name="Johannesson H."/>
        </authorList>
    </citation>
    <scope>NUCLEOTIDE SEQUENCE [LARGE SCALE GENOMIC DNA]</scope>
    <source>
        <strain evidence="3">CBS 340.73</strain>
    </source>
</reference>
<accession>A0AAN6N2A2</accession>
<keyword evidence="3" id="KW-1185">Reference proteome</keyword>
<proteinExistence type="predicted"/>
<dbReference type="EMBL" id="MU853853">
    <property type="protein sequence ID" value="KAK3937470.1"/>
    <property type="molecule type" value="Genomic_DNA"/>
</dbReference>
<sequence>MGLGDDFKKVENAVDGQDSANQTANDSTGKDAKWDTVADSAVDGFASKEGMPAAADPEINNVVNDEINKF</sequence>
<comment type="caution">
    <text evidence="2">The sequence shown here is derived from an EMBL/GenBank/DDBJ whole genome shotgun (WGS) entry which is preliminary data.</text>
</comment>
<name>A0AAN6N2A2_9PEZI</name>
<gene>
    <name evidence="2" type="ORF">QBC46DRAFT_451909</name>
</gene>
<feature type="region of interest" description="Disordered" evidence="1">
    <location>
        <begin position="1"/>
        <end position="34"/>
    </location>
</feature>